<dbReference type="SMART" id="SM00248">
    <property type="entry name" value="ANK"/>
    <property type="match status" value="4"/>
</dbReference>
<feature type="transmembrane region" description="Helical" evidence="4">
    <location>
        <begin position="465"/>
        <end position="488"/>
    </location>
</feature>
<name>A0AAV9HJ53_9PEZI</name>
<keyword evidence="4" id="KW-1133">Transmembrane helix</keyword>
<keyword evidence="6" id="KW-1185">Reference proteome</keyword>
<evidence type="ECO:0000313" key="5">
    <source>
        <dbReference type="EMBL" id="KAK4460774.1"/>
    </source>
</evidence>
<evidence type="ECO:0000313" key="6">
    <source>
        <dbReference type="Proteomes" id="UP001321749"/>
    </source>
</evidence>
<dbReference type="InterPro" id="IPR050889">
    <property type="entry name" value="Dendritic_Spine_Reg/Scaffold"/>
</dbReference>
<protein>
    <submittedName>
        <fullName evidence="5">Ankyrin repeat domain-containing protein 50</fullName>
    </submittedName>
</protein>
<feature type="repeat" description="ANK" evidence="3">
    <location>
        <begin position="105"/>
        <end position="137"/>
    </location>
</feature>
<dbReference type="Pfam" id="PF12796">
    <property type="entry name" value="Ank_2"/>
    <property type="match status" value="1"/>
</dbReference>
<keyword evidence="4" id="KW-0472">Membrane</keyword>
<keyword evidence="1" id="KW-0677">Repeat</keyword>
<evidence type="ECO:0000256" key="3">
    <source>
        <dbReference type="PROSITE-ProRule" id="PRU00023"/>
    </source>
</evidence>
<comment type="caution">
    <text evidence="5">The sequence shown here is derived from an EMBL/GenBank/DDBJ whole genome shotgun (WGS) entry which is preliminary data.</text>
</comment>
<evidence type="ECO:0000256" key="1">
    <source>
        <dbReference type="ARBA" id="ARBA00022737"/>
    </source>
</evidence>
<keyword evidence="4" id="KW-0812">Transmembrane</keyword>
<dbReference type="SUPFAM" id="SSF48403">
    <property type="entry name" value="Ankyrin repeat"/>
    <property type="match status" value="1"/>
</dbReference>
<sequence length="492" mass="55046">MSTDDFVTWAPHPQTGDDETVPTYTLHDDGGLTEWIERLPELTAAFHLPLTSYRRDKLNDSAPENLPQPWQIVDCFFRAVRTKNTELVTQLIKHGFVSPDVTDAHGRTPLVAAVEARNGQMVCTLIGLGAQVNRYGTIPPKSLPEAVASGDCQPRKDYYTFRIQPGVVERTPLMVAAATGNLALVKLLMEDFGADDGSIAPDGQLALRLAADAGHRDIVEYLPARRGGAWRRWRASHAVAVRRIKRAGMKLYEFCKFFVWTLPRFFLWSVPKHALVKPLGQTCKYCWKNKHKFGGWCKRQVNEFPGRVKRAAKGTVKGIKSVAKGTWKAVTKIPAAVKKLLKWIWKVITRIPAAMKAFGIWIWTALKKVGTAVGNVFLKIVSAIHTAVSAVLDFFRGITLKDVWNGIEQVVKAIFEGLPKAIWAAVRGLGKAVYMVVIILFGFTGQLLVWIVQGLWWIVTFVPRQLGHILSAIWASIAKGYHEILVWFNPKH</sequence>
<dbReference type="InterPro" id="IPR036770">
    <property type="entry name" value="Ankyrin_rpt-contain_sf"/>
</dbReference>
<dbReference type="Gene3D" id="1.25.40.20">
    <property type="entry name" value="Ankyrin repeat-containing domain"/>
    <property type="match status" value="1"/>
</dbReference>
<dbReference type="EMBL" id="MU865004">
    <property type="protein sequence ID" value="KAK4460774.1"/>
    <property type="molecule type" value="Genomic_DNA"/>
</dbReference>
<keyword evidence="2 3" id="KW-0040">ANK repeat</keyword>
<evidence type="ECO:0000256" key="4">
    <source>
        <dbReference type="SAM" id="Phobius"/>
    </source>
</evidence>
<dbReference type="Proteomes" id="UP001321749">
    <property type="component" value="Unassembled WGS sequence"/>
</dbReference>
<evidence type="ECO:0000256" key="2">
    <source>
        <dbReference type="ARBA" id="ARBA00023043"/>
    </source>
</evidence>
<organism evidence="5 6">
    <name type="scientific">Cladorrhinum samala</name>
    <dbReference type="NCBI Taxonomy" id="585594"/>
    <lineage>
        <taxon>Eukaryota</taxon>
        <taxon>Fungi</taxon>
        <taxon>Dikarya</taxon>
        <taxon>Ascomycota</taxon>
        <taxon>Pezizomycotina</taxon>
        <taxon>Sordariomycetes</taxon>
        <taxon>Sordariomycetidae</taxon>
        <taxon>Sordariales</taxon>
        <taxon>Podosporaceae</taxon>
        <taxon>Cladorrhinum</taxon>
    </lineage>
</organism>
<dbReference type="PANTHER" id="PTHR24166:SF48">
    <property type="entry name" value="PROTEIN VAPYRIN"/>
    <property type="match status" value="1"/>
</dbReference>
<dbReference type="PANTHER" id="PTHR24166">
    <property type="entry name" value="ROLLING PEBBLES, ISOFORM B"/>
    <property type="match status" value="1"/>
</dbReference>
<dbReference type="PROSITE" id="PS50088">
    <property type="entry name" value="ANK_REPEAT"/>
    <property type="match status" value="1"/>
</dbReference>
<feature type="transmembrane region" description="Helical" evidence="4">
    <location>
        <begin position="432"/>
        <end position="459"/>
    </location>
</feature>
<dbReference type="InterPro" id="IPR002110">
    <property type="entry name" value="Ankyrin_rpt"/>
</dbReference>
<gene>
    <name evidence="5" type="ORF">QBC42DRAFT_271545</name>
</gene>
<reference evidence="5" key="1">
    <citation type="journal article" date="2023" name="Mol. Phylogenet. Evol.">
        <title>Genome-scale phylogeny and comparative genomics of the fungal order Sordariales.</title>
        <authorList>
            <person name="Hensen N."/>
            <person name="Bonometti L."/>
            <person name="Westerberg I."/>
            <person name="Brannstrom I.O."/>
            <person name="Guillou S."/>
            <person name="Cros-Aarteil S."/>
            <person name="Calhoun S."/>
            <person name="Haridas S."/>
            <person name="Kuo A."/>
            <person name="Mondo S."/>
            <person name="Pangilinan J."/>
            <person name="Riley R."/>
            <person name="LaButti K."/>
            <person name="Andreopoulos B."/>
            <person name="Lipzen A."/>
            <person name="Chen C."/>
            <person name="Yan M."/>
            <person name="Daum C."/>
            <person name="Ng V."/>
            <person name="Clum A."/>
            <person name="Steindorff A."/>
            <person name="Ohm R.A."/>
            <person name="Martin F."/>
            <person name="Silar P."/>
            <person name="Natvig D.O."/>
            <person name="Lalanne C."/>
            <person name="Gautier V."/>
            <person name="Ament-Velasquez S.L."/>
            <person name="Kruys A."/>
            <person name="Hutchinson M.I."/>
            <person name="Powell A.J."/>
            <person name="Barry K."/>
            <person name="Miller A.N."/>
            <person name="Grigoriev I.V."/>
            <person name="Debuchy R."/>
            <person name="Gladieux P."/>
            <person name="Hiltunen Thoren M."/>
            <person name="Johannesson H."/>
        </authorList>
    </citation>
    <scope>NUCLEOTIDE SEQUENCE</scope>
    <source>
        <strain evidence="5">PSN324</strain>
    </source>
</reference>
<dbReference type="AlphaFoldDB" id="A0AAV9HJ53"/>
<reference evidence="5" key="2">
    <citation type="submission" date="2023-06" db="EMBL/GenBank/DDBJ databases">
        <authorList>
            <consortium name="Lawrence Berkeley National Laboratory"/>
            <person name="Mondo S.J."/>
            <person name="Hensen N."/>
            <person name="Bonometti L."/>
            <person name="Westerberg I."/>
            <person name="Brannstrom I.O."/>
            <person name="Guillou S."/>
            <person name="Cros-Aarteil S."/>
            <person name="Calhoun S."/>
            <person name="Haridas S."/>
            <person name="Kuo A."/>
            <person name="Pangilinan J."/>
            <person name="Riley R."/>
            <person name="Labutti K."/>
            <person name="Andreopoulos B."/>
            <person name="Lipzen A."/>
            <person name="Chen C."/>
            <person name="Yanf M."/>
            <person name="Daum C."/>
            <person name="Ng V."/>
            <person name="Clum A."/>
            <person name="Steindorff A."/>
            <person name="Ohm R."/>
            <person name="Martin F."/>
            <person name="Silar P."/>
            <person name="Natvig D."/>
            <person name="Lalanne C."/>
            <person name="Gautier V."/>
            <person name="Ament-Velasquez S.L."/>
            <person name="Kruys A."/>
            <person name="Hutchinson M.I."/>
            <person name="Powell A.J."/>
            <person name="Barry K."/>
            <person name="Miller A.N."/>
            <person name="Grigoriev I.V."/>
            <person name="Debuchy R."/>
            <person name="Gladieux P."/>
            <person name="Thoren M.H."/>
            <person name="Johannesson H."/>
        </authorList>
    </citation>
    <scope>NUCLEOTIDE SEQUENCE</scope>
    <source>
        <strain evidence="5">PSN324</strain>
    </source>
</reference>
<proteinExistence type="predicted"/>
<accession>A0AAV9HJ53</accession>